<dbReference type="AlphaFoldDB" id="A0A9W9C6I2"/>
<evidence type="ECO:0000313" key="2">
    <source>
        <dbReference type="EMBL" id="KAJ4346849.1"/>
    </source>
</evidence>
<protein>
    <recommendedName>
        <fullName evidence="4">Apple domain-containing protein</fullName>
    </recommendedName>
</protein>
<feature type="region of interest" description="Disordered" evidence="1">
    <location>
        <begin position="1"/>
        <end position="31"/>
    </location>
</feature>
<evidence type="ECO:0000256" key="1">
    <source>
        <dbReference type="SAM" id="MobiDB-lite"/>
    </source>
</evidence>
<feature type="compositionally biased region" description="Low complexity" evidence="1">
    <location>
        <begin position="1"/>
        <end position="23"/>
    </location>
</feature>
<reference evidence="2" key="1">
    <citation type="submission" date="2022-10" db="EMBL/GenBank/DDBJ databases">
        <title>Tapping the CABI collections for fungal endophytes: first genome assemblies for Collariella, Neodidymelliopsis, Ascochyta clinopodiicola, Didymella pomorum, Didymosphaeria variabile, Neocosmospora piperis and Neocucurbitaria cava.</title>
        <authorList>
            <person name="Hill R."/>
        </authorList>
    </citation>
    <scope>NUCLEOTIDE SEQUENCE</scope>
    <source>
        <strain evidence="2">IMI 356815</strain>
    </source>
</reference>
<name>A0A9W9C6I2_9PLEO</name>
<sequence>MRVTATACSTSAPTPTSTSSTEPPYVPKSPSEILRIDNTCPSSIISSSASGSSTTDKYNCQDDTDFGNNDIMWFTAYTLQACIDACSSYNVGNKTDTPCRGVALAEDLSHQYNVNGGANCWLKLGVEKDGFAKSPTVTLAWLVEE</sequence>
<dbReference type="Proteomes" id="UP001140513">
    <property type="component" value="Unassembled WGS sequence"/>
</dbReference>
<dbReference type="RefSeq" id="XP_056066649.1">
    <property type="nucleotide sequence ID" value="XM_056219522.1"/>
</dbReference>
<keyword evidence="3" id="KW-1185">Reference proteome</keyword>
<proteinExistence type="predicted"/>
<evidence type="ECO:0008006" key="4">
    <source>
        <dbReference type="Google" id="ProtNLM"/>
    </source>
</evidence>
<organism evidence="2 3">
    <name type="scientific">Didymosphaeria variabile</name>
    <dbReference type="NCBI Taxonomy" id="1932322"/>
    <lineage>
        <taxon>Eukaryota</taxon>
        <taxon>Fungi</taxon>
        <taxon>Dikarya</taxon>
        <taxon>Ascomycota</taxon>
        <taxon>Pezizomycotina</taxon>
        <taxon>Dothideomycetes</taxon>
        <taxon>Pleosporomycetidae</taxon>
        <taxon>Pleosporales</taxon>
        <taxon>Massarineae</taxon>
        <taxon>Didymosphaeriaceae</taxon>
        <taxon>Didymosphaeria</taxon>
    </lineage>
</organism>
<accession>A0A9W9C6I2</accession>
<dbReference type="OrthoDB" id="5358884at2759"/>
<comment type="caution">
    <text evidence="2">The sequence shown here is derived from an EMBL/GenBank/DDBJ whole genome shotgun (WGS) entry which is preliminary data.</text>
</comment>
<evidence type="ECO:0000313" key="3">
    <source>
        <dbReference type="Proteomes" id="UP001140513"/>
    </source>
</evidence>
<gene>
    <name evidence="2" type="ORF">N0V89_010781</name>
</gene>
<dbReference type="EMBL" id="JAPEUX010000008">
    <property type="protein sequence ID" value="KAJ4346849.1"/>
    <property type="molecule type" value="Genomic_DNA"/>
</dbReference>
<dbReference type="GeneID" id="80914311"/>